<dbReference type="Gene3D" id="3.90.228.10">
    <property type="match status" value="1"/>
</dbReference>
<name>A0AAQ3QEQ4_9LILI</name>
<evidence type="ECO:0000259" key="2">
    <source>
        <dbReference type="Pfam" id="PF03108"/>
    </source>
</evidence>
<evidence type="ECO:0000256" key="1">
    <source>
        <dbReference type="SAM" id="MobiDB-lite"/>
    </source>
</evidence>
<dbReference type="EMBL" id="CP136893">
    <property type="protein sequence ID" value="WOL05655.1"/>
    <property type="molecule type" value="Genomic_DNA"/>
</dbReference>
<protein>
    <recommendedName>
        <fullName evidence="2">Transposase MuDR plant domain-containing protein</fullName>
    </recommendedName>
</protein>
<organism evidence="3 4">
    <name type="scientific">Canna indica</name>
    <name type="common">Indian-shot</name>
    <dbReference type="NCBI Taxonomy" id="4628"/>
    <lineage>
        <taxon>Eukaryota</taxon>
        <taxon>Viridiplantae</taxon>
        <taxon>Streptophyta</taxon>
        <taxon>Embryophyta</taxon>
        <taxon>Tracheophyta</taxon>
        <taxon>Spermatophyta</taxon>
        <taxon>Magnoliopsida</taxon>
        <taxon>Liliopsida</taxon>
        <taxon>Zingiberales</taxon>
        <taxon>Cannaceae</taxon>
        <taxon>Canna</taxon>
    </lineage>
</organism>
<reference evidence="3 4" key="1">
    <citation type="submission" date="2023-10" db="EMBL/GenBank/DDBJ databases">
        <title>Chromosome-scale genome assembly provides insights into flower coloration mechanisms of Canna indica.</title>
        <authorList>
            <person name="Li C."/>
        </authorList>
    </citation>
    <scope>NUCLEOTIDE SEQUENCE [LARGE SCALE GENOMIC DNA]</scope>
    <source>
        <tissue evidence="3">Flower</tissue>
    </source>
</reference>
<dbReference type="Proteomes" id="UP001327560">
    <property type="component" value="Chromosome 4"/>
</dbReference>
<dbReference type="AlphaFoldDB" id="A0AAQ3QEQ4"/>
<dbReference type="InterPro" id="IPR004332">
    <property type="entry name" value="Transposase_MuDR"/>
</dbReference>
<proteinExistence type="predicted"/>
<feature type="domain" description="Transposase MuDR plant" evidence="2">
    <location>
        <begin position="369"/>
        <end position="434"/>
    </location>
</feature>
<dbReference type="SUPFAM" id="SSF56399">
    <property type="entry name" value="ADP-ribosylation"/>
    <property type="match status" value="1"/>
</dbReference>
<keyword evidence="4" id="KW-1185">Reference proteome</keyword>
<accession>A0AAQ3QEQ4</accession>
<evidence type="ECO:0000313" key="4">
    <source>
        <dbReference type="Proteomes" id="UP001327560"/>
    </source>
</evidence>
<dbReference type="PANTHER" id="PTHR31973:SF187">
    <property type="entry name" value="MUTATOR TRANSPOSASE MUDRA PROTEIN"/>
    <property type="match status" value="1"/>
</dbReference>
<feature type="region of interest" description="Disordered" evidence="1">
    <location>
        <begin position="70"/>
        <end position="96"/>
    </location>
</feature>
<sequence length="541" mass="59927">MAPGWVKSLRCKDNAVKDVAKSLTPPSSAAKTRPLLPLSLSCGESSDDADMDAFHRRNPCPSFPPLQLKLSPGRGAKAAAASSSSRSSGRGHLPALVQLPAGHPTRRVVETIFDASWSSGSGAASAFPGEIEMLFRVENPALKVSRFEEYRAAVRSRATPSGDARCAFDGNETMRFICRPSASASDEVYGAGVEWSSAEGIRTFAGSSEAHESCGGGGGGRRAMLLNRVIGGRVRDELDPESAGDSVFISSEDENIPNNAHKDRTAMILANDQQSLMQDHEHLVEATDQQSLLQDDEHVVEANDGQALQHDDEHALRLDDMETPRNTNVDSDEIITPETSQEGVPYTENVYTRKKHRPKVYNPNCEFKDVKFEVGMKFGSNSEFKQAVQNYALGNDYNIKWSKSNKKRKEAKCIMSCPWRIYASWLTNEKTLMVKAYTNEHSCSRNMRNRQTTRLYIGFDALRNGFLHGCRPIIGFDGYFLKIFLVGQLLSAIGRDDNNQIFPIAWVVVEGENYDSWSWFLGLLFDDLCIDQGYGWTLISD</sequence>
<dbReference type="Pfam" id="PF03108">
    <property type="entry name" value="DBD_Tnp_Mut"/>
    <property type="match status" value="1"/>
</dbReference>
<dbReference type="PANTHER" id="PTHR31973">
    <property type="entry name" value="POLYPROTEIN, PUTATIVE-RELATED"/>
    <property type="match status" value="1"/>
</dbReference>
<gene>
    <name evidence="3" type="ORF">Cni_G14384</name>
</gene>
<evidence type="ECO:0000313" key="3">
    <source>
        <dbReference type="EMBL" id="WOL05655.1"/>
    </source>
</evidence>
<feature type="compositionally biased region" description="Low complexity" evidence="1">
    <location>
        <begin position="73"/>
        <end position="91"/>
    </location>
</feature>